<feature type="transmembrane region" description="Helical" evidence="1">
    <location>
        <begin position="60"/>
        <end position="80"/>
    </location>
</feature>
<evidence type="ECO:0000313" key="3">
    <source>
        <dbReference type="Proteomes" id="UP000255326"/>
    </source>
</evidence>
<evidence type="ECO:0000313" key="2">
    <source>
        <dbReference type="EMBL" id="RDI38040.1"/>
    </source>
</evidence>
<reference evidence="2 3" key="1">
    <citation type="submission" date="2018-07" db="EMBL/GenBank/DDBJ databases">
        <title>Genomic Encyclopedia of Type Strains, Phase IV (KMG-IV): sequencing the most valuable type-strain genomes for metagenomic binning, comparative biology and taxonomic classification.</title>
        <authorList>
            <person name="Goeker M."/>
        </authorList>
    </citation>
    <scope>NUCLEOTIDE SEQUENCE [LARGE SCALE GENOMIC DNA]</scope>
    <source>
        <strain evidence="2 3">DSM 25281</strain>
    </source>
</reference>
<protein>
    <submittedName>
        <fullName evidence="2">Uncharacterized protein</fullName>
    </submittedName>
</protein>
<dbReference type="EMBL" id="QQAY01000019">
    <property type="protein sequence ID" value="RDI38040.1"/>
    <property type="molecule type" value="Genomic_DNA"/>
</dbReference>
<comment type="caution">
    <text evidence="2">The sequence shown here is derived from an EMBL/GenBank/DDBJ whole genome shotgun (WGS) entry which is preliminary data.</text>
</comment>
<gene>
    <name evidence="2" type="ORF">DFR59_11952</name>
</gene>
<dbReference type="AlphaFoldDB" id="A0A370G4A4"/>
<dbReference type="Proteomes" id="UP000255326">
    <property type="component" value="Unassembled WGS sequence"/>
</dbReference>
<name>A0A370G4A4_9BACI</name>
<sequence length="88" mass="10303">MSLRFPLFFCLIFIFGGHSGFDYLLHSLGFWKYVLEVLAVMLIVWLLYKTKIIEKEVPFSVGILITIAGIIVGITFYNYAENYYWAHQ</sequence>
<evidence type="ECO:0000256" key="1">
    <source>
        <dbReference type="SAM" id="Phobius"/>
    </source>
</evidence>
<accession>A0A370G4A4</accession>
<proteinExistence type="predicted"/>
<organism evidence="2 3">
    <name type="scientific">Falsibacillus pallidus</name>
    <dbReference type="NCBI Taxonomy" id="493781"/>
    <lineage>
        <taxon>Bacteria</taxon>
        <taxon>Bacillati</taxon>
        <taxon>Bacillota</taxon>
        <taxon>Bacilli</taxon>
        <taxon>Bacillales</taxon>
        <taxon>Bacillaceae</taxon>
        <taxon>Falsibacillus</taxon>
    </lineage>
</organism>
<keyword evidence="1" id="KW-1133">Transmembrane helix</keyword>
<keyword evidence="1" id="KW-0812">Transmembrane</keyword>
<dbReference type="RefSeq" id="WP_114747047.1">
    <property type="nucleotide sequence ID" value="NZ_CP158866.1"/>
</dbReference>
<feature type="transmembrane region" description="Helical" evidence="1">
    <location>
        <begin position="30"/>
        <end position="48"/>
    </location>
</feature>
<keyword evidence="1" id="KW-0472">Membrane</keyword>
<keyword evidence="3" id="KW-1185">Reference proteome</keyword>